<feature type="compositionally biased region" description="Polar residues" evidence="1">
    <location>
        <begin position="35"/>
        <end position="82"/>
    </location>
</feature>
<protein>
    <submittedName>
        <fullName evidence="2">Uncharacterized protein</fullName>
    </submittedName>
</protein>
<feature type="region of interest" description="Disordered" evidence="1">
    <location>
        <begin position="134"/>
        <end position="153"/>
    </location>
</feature>
<evidence type="ECO:0000313" key="2">
    <source>
        <dbReference type="EMBL" id="RKP21104.1"/>
    </source>
</evidence>
<dbReference type="AlphaFoldDB" id="A0A4P9YNF1"/>
<proteinExistence type="predicted"/>
<feature type="region of interest" description="Disordered" evidence="1">
    <location>
        <begin position="1"/>
        <end position="119"/>
    </location>
</feature>
<feature type="region of interest" description="Disordered" evidence="1">
    <location>
        <begin position="161"/>
        <end position="198"/>
    </location>
</feature>
<sequence>MSDIKSKVKEMSLISIKQENVLGNIKKGPDEQSEKISFSTPSPKLSHSSADSNKPVSASLDTSNNTKNTSEPSVLDSTQTAPVQFAGPKKNSLKSSGRVSEIRTVNLTSPPNQTFKLSSPRTMLKEAELLLSVASSHQSTPSSSKSTKSPSTILREALLKKQTSPKGPQIESVNQPPLSIPGKKRKLTDAVAPEQKNVKTETDSTIKVLKRKAEDYLLKNESLIYLTRDEFRNAFSTLYSLGSKV</sequence>
<organism evidence="2 3">
    <name type="scientific">Rozella allomycis (strain CSF55)</name>
    <dbReference type="NCBI Taxonomy" id="988480"/>
    <lineage>
        <taxon>Eukaryota</taxon>
        <taxon>Fungi</taxon>
        <taxon>Fungi incertae sedis</taxon>
        <taxon>Cryptomycota</taxon>
        <taxon>Cryptomycota incertae sedis</taxon>
        <taxon>Rozella</taxon>
    </lineage>
</organism>
<accession>A0A4P9YNF1</accession>
<feature type="compositionally biased region" description="Polar residues" evidence="1">
    <location>
        <begin position="161"/>
        <end position="177"/>
    </location>
</feature>
<evidence type="ECO:0000256" key="1">
    <source>
        <dbReference type="SAM" id="MobiDB-lite"/>
    </source>
</evidence>
<gene>
    <name evidence="2" type="ORF">ROZALSC1DRAFT_20813</name>
</gene>
<name>A0A4P9YNF1_ROZAC</name>
<dbReference type="Proteomes" id="UP000281549">
    <property type="component" value="Unassembled WGS sequence"/>
</dbReference>
<reference evidence="3" key="1">
    <citation type="journal article" date="2018" name="Nat. Microbiol.">
        <title>Leveraging single-cell genomics to expand the fungal tree of life.</title>
        <authorList>
            <person name="Ahrendt S.R."/>
            <person name="Quandt C.A."/>
            <person name="Ciobanu D."/>
            <person name="Clum A."/>
            <person name="Salamov A."/>
            <person name="Andreopoulos B."/>
            <person name="Cheng J.F."/>
            <person name="Woyke T."/>
            <person name="Pelin A."/>
            <person name="Henrissat B."/>
            <person name="Reynolds N.K."/>
            <person name="Benny G.L."/>
            <person name="Smith M.E."/>
            <person name="James T.Y."/>
            <person name="Grigoriev I.V."/>
        </authorList>
    </citation>
    <scope>NUCLEOTIDE SEQUENCE [LARGE SCALE GENOMIC DNA]</scope>
    <source>
        <strain evidence="3">CSF55</strain>
    </source>
</reference>
<feature type="compositionally biased region" description="Low complexity" evidence="1">
    <location>
        <begin position="135"/>
        <end position="152"/>
    </location>
</feature>
<evidence type="ECO:0000313" key="3">
    <source>
        <dbReference type="Proteomes" id="UP000281549"/>
    </source>
</evidence>
<dbReference type="EMBL" id="ML004988">
    <property type="protein sequence ID" value="RKP21104.1"/>
    <property type="molecule type" value="Genomic_DNA"/>
</dbReference>
<feature type="compositionally biased region" description="Polar residues" evidence="1">
    <location>
        <begin position="93"/>
        <end position="119"/>
    </location>
</feature>
<feature type="compositionally biased region" description="Basic and acidic residues" evidence="1">
    <location>
        <begin position="1"/>
        <end position="10"/>
    </location>
</feature>